<dbReference type="AlphaFoldDB" id="A0AAN6JR59"/>
<sequence>MASSPSASPSSRRNKKSPLSKTCAALSLSALVAVLAFAGSSAATSSERSHHHHAAGAEHAVRSGALPMDGALKRALAPGQFASSGFDFVNDKVRGVNLGNWLVLEPWMMDTNTSTVLNAMAKGAPSSNAIVDEWTMGSYIDKEWMANFFTQHFDTWINETDFEQIAAAGLNHVRIPIGHWAFEDCIEQGAPYQALNRFDKLKEGVLLAKKHGIKVWIDLHGTPGSQNGYPGSGHAAPAQWPNTPENYALTQKAFNYLAQEFTKPEYSGTVTAIQPVNEPIGAQQRSVQQLLNQYYPWSWDALAYPNGTDQPASTVMLTTHDAWQGLAYWEKFYNQTQAQRVIMDCHPYFVYSDQEKSSKDTFRLNEVCQYGANINRSMNFYPTVAGEWTIGAPQGDNIPSLRDLPVTDAVTFKSGSPFTAKYMQFLAVNFRAQQQIFEAGSGWLFWNWKHLAYADQSYQTGMKYGWLPSNAQELEQQPFGSLCSGTKFVTSSAFIAGTGSSGSGGTGTGAAGSNFLSAKLPAIAAVVSGSAVAVALSSVLL</sequence>
<evidence type="ECO:0000313" key="6">
    <source>
        <dbReference type="EMBL" id="KAK0531862.1"/>
    </source>
</evidence>
<evidence type="ECO:0000256" key="4">
    <source>
        <dbReference type="RuleBase" id="RU361153"/>
    </source>
</evidence>
<keyword evidence="2 4" id="KW-0378">Hydrolase</keyword>
<dbReference type="InterPro" id="IPR001547">
    <property type="entry name" value="Glyco_hydro_5"/>
</dbReference>
<gene>
    <name evidence="6" type="ORF">OC842_003478</name>
</gene>
<dbReference type="Pfam" id="PF00150">
    <property type="entry name" value="Cellulase"/>
    <property type="match status" value="1"/>
</dbReference>
<dbReference type="EMBL" id="JAPDMQ010000174">
    <property type="protein sequence ID" value="KAK0531862.1"/>
    <property type="molecule type" value="Genomic_DNA"/>
</dbReference>
<comment type="similarity">
    <text evidence="1 4">Belongs to the glycosyl hydrolase 5 (cellulase A) family.</text>
</comment>
<dbReference type="GO" id="GO:0009986">
    <property type="term" value="C:cell surface"/>
    <property type="evidence" value="ECO:0007669"/>
    <property type="project" value="TreeGrafter"/>
</dbReference>
<dbReference type="Proteomes" id="UP001176521">
    <property type="component" value="Unassembled WGS sequence"/>
</dbReference>
<dbReference type="GO" id="GO:0008422">
    <property type="term" value="F:beta-glucosidase activity"/>
    <property type="evidence" value="ECO:0007669"/>
    <property type="project" value="TreeGrafter"/>
</dbReference>
<dbReference type="InterPro" id="IPR050386">
    <property type="entry name" value="Glycosyl_hydrolase_5"/>
</dbReference>
<reference evidence="6" key="1">
    <citation type="journal article" date="2023" name="PhytoFront">
        <title>Draft Genome Resources of Seven Strains of Tilletia horrida, Causal Agent of Kernel Smut of Rice.</title>
        <authorList>
            <person name="Khanal S."/>
            <person name="Antony Babu S."/>
            <person name="Zhou X.G."/>
        </authorList>
    </citation>
    <scope>NUCLEOTIDE SEQUENCE</scope>
    <source>
        <strain evidence="6">TX3</strain>
    </source>
</reference>
<evidence type="ECO:0000259" key="5">
    <source>
        <dbReference type="Pfam" id="PF00150"/>
    </source>
</evidence>
<evidence type="ECO:0000256" key="2">
    <source>
        <dbReference type="ARBA" id="ARBA00022801"/>
    </source>
</evidence>
<protein>
    <recommendedName>
        <fullName evidence="5">Glycoside hydrolase family 5 domain-containing protein</fullName>
    </recommendedName>
</protein>
<dbReference type="PANTHER" id="PTHR31297">
    <property type="entry name" value="GLUCAN ENDO-1,6-BETA-GLUCOSIDASE B"/>
    <property type="match status" value="1"/>
</dbReference>
<evidence type="ECO:0000256" key="1">
    <source>
        <dbReference type="ARBA" id="ARBA00005641"/>
    </source>
</evidence>
<name>A0AAN6JR59_9BASI</name>
<dbReference type="PANTHER" id="PTHR31297:SF42">
    <property type="entry name" value="GLYCOSIDE HYDROLASE FAMILY 5 DOMAIN-CONTAINING PROTEIN"/>
    <property type="match status" value="1"/>
</dbReference>
<proteinExistence type="inferred from homology"/>
<evidence type="ECO:0000313" key="7">
    <source>
        <dbReference type="Proteomes" id="UP001176521"/>
    </source>
</evidence>
<organism evidence="6 7">
    <name type="scientific">Tilletia horrida</name>
    <dbReference type="NCBI Taxonomy" id="155126"/>
    <lineage>
        <taxon>Eukaryota</taxon>
        <taxon>Fungi</taxon>
        <taxon>Dikarya</taxon>
        <taxon>Basidiomycota</taxon>
        <taxon>Ustilaginomycotina</taxon>
        <taxon>Exobasidiomycetes</taxon>
        <taxon>Tilletiales</taxon>
        <taxon>Tilletiaceae</taxon>
        <taxon>Tilletia</taxon>
    </lineage>
</organism>
<keyword evidence="7" id="KW-1185">Reference proteome</keyword>
<keyword evidence="3 4" id="KW-0326">Glycosidase</keyword>
<dbReference type="GO" id="GO:0009251">
    <property type="term" value="P:glucan catabolic process"/>
    <property type="evidence" value="ECO:0007669"/>
    <property type="project" value="TreeGrafter"/>
</dbReference>
<evidence type="ECO:0000256" key="3">
    <source>
        <dbReference type="ARBA" id="ARBA00023295"/>
    </source>
</evidence>
<accession>A0AAN6JR59</accession>
<feature type="domain" description="Glycoside hydrolase family 5" evidence="5">
    <location>
        <begin position="156"/>
        <end position="395"/>
    </location>
</feature>
<dbReference type="Gene3D" id="3.20.20.80">
    <property type="entry name" value="Glycosidases"/>
    <property type="match status" value="1"/>
</dbReference>
<dbReference type="InterPro" id="IPR017853">
    <property type="entry name" value="GH"/>
</dbReference>
<dbReference type="SUPFAM" id="SSF51445">
    <property type="entry name" value="(Trans)glycosidases"/>
    <property type="match status" value="1"/>
</dbReference>
<comment type="caution">
    <text evidence="6">The sequence shown here is derived from an EMBL/GenBank/DDBJ whole genome shotgun (WGS) entry which is preliminary data.</text>
</comment>
<dbReference type="GO" id="GO:0005576">
    <property type="term" value="C:extracellular region"/>
    <property type="evidence" value="ECO:0007669"/>
    <property type="project" value="TreeGrafter"/>
</dbReference>